<dbReference type="SUPFAM" id="SSF53790">
    <property type="entry name" value="Tetrapyrrole methylase"/>
    <property type="match status" value="1"/>
</dbReference>
<dbReference type="Gene3D" id="3.30.950.10">
    <property type="entry name" value="Methyltransferase, Cobalt-precorrin-4 Transmethylase, Domain 2"/>
    <property type="match status" value="1"/>
</dbReference>
<comment type="pathway">
    <text evidence="8">Porphyrin-containing compound metabolism; siroheme biosynthesis; precorrin-2 from uroporphyrinogen III: step 1/1.</text>
</comment>
<dbReference type="InterPro" id="IPR003043">
    <property type="entry name" value="Uropor_MeTrfase_CS"/>
</dbReference>
<dbReference type="FunFam" id="3.40.50.10090:FF:000001">
    <property type="entry name" value="Bifunctional uroporphyrinogen-III C-methyltransferase/uroporphyrinogen-III synthase"/>
    <property type="match status" value="1"/>
</dbReference>
<sequence length="515" mass="55374">MTMSTASRNNCLVYLIGAGPGDPGLITVRGRECIARADVVIYDYLANDELLSFARPDAELIYAGKVGGQHNRAQWQINELLVRKALEGRIVARLKGGDPFVFGRGGEECEALVTAGVPFEVVPGVTAGIGAAAYAGIPLTHRNVTTSVAFVTGHESPGKESSDIDWEGLSLGSGTVVFYMGVKSLPHITENLMAHGRRADTPVALVRWGTRPEQEVLVGTLADIADKVRRTGFKAPAITVVGEVVRLRETLRWFDNRPLFGRSIMVTRAADQAGEFSAMLRSLGARVLECPTIAIVPPESWEDLDNAISRIDTFDWAIFTSFNAVRFFFQRLAAAGRDSRALGACRICVVGPKTAEALAPYGIRPDLVAADYKGEGVIDVLRDVPLAGKRVLFPKSDRARDVIPTGLAAFGAQVEAPIAYRNATPEALPAGVVEELEARRVHCVTFTSSSTVQNLAAILGENRMLHLLEGVTIASIGPITSRSCRELGLQVHIEPQEYTLAALAAEMVRHVAAPA</sequence>
<dbReference type="Proteomes" id="UP000031433">
    <property type="component" value="Unassembled WGS sequence"/>
</dbReference>
<evidence type="ECO:0000256" key="4">
    <source>
        <dbReference type="ARBA" id="ARBA00022603"/>
    </source>
</evidence>
<keyword evidence="6" id="KW-0949">S-adenosyl-L-methionine</keyword>
<reference evidence="13 14" key="1">
    <citation type="submission" date="2015-01" db="EMBL/GenBank/DDBJ databases">
        <title>Genome sequence of the anaerobic bacterium Geobacter soli GSS01, a dissimilatory Fe(III) reducer from soil.</title>
        <authorList>
            <person name="Yang G."/>
            <person name="Zhou S."/>
        </authorList>
    </citation>
    <scope>NUCLEOTIDE SEQUENCE [LARGE SCALE GENOMIC DNA]</scope>
    <source>
        <strain evidence="13 14">GSS01</strain>
    </source>
</reference>
<dbReference type="EMBL" id="JXBL01000001">
    <property type="protein sequence ID" value="KIE43564.1"/>
    <property type="molecule type" value="Genomic_DNA"/>
</dbReference>
<dbReference type="InterPro" id="IPR006366">
    <property type="entry name" value="CobA/CysG_C"/>
</dbReference>
<keyword evidence="5 10" id="KW-0808">Transferase</keyword>
<protein>
    <recommendedName>
        <fullName evidence="2">uroporphyrinogen-III C-methyltransferase</fullName>
        <ecNumber evidence="2">2.1.1.107</ecNumber>
    </recommendedName>
</protein>
<comment type="pathway">
    <text evidence="9">Cofactor biosynthesis; adenosylcobalamin biosynthesis; precorrin-2 from uroporphyrinogen III: step 1/1.</text>
</comment>
<evidence type="ECO:0000256" key="1">
    <source>
        <dbReference type="ARBA" id="ARBA00005879"/>
    </source>
</evidence>
<dbReference type="AlphaFoldDB" id="A0A0C1TRW9"/>
<dbReference type="GO" id="GO:0019354">
    <property type="term" value="P:siroheme biosynthetic process"/>
    <property type="evidence" value="ECO:0007669"/>
    <property type="project" value="UniProtKB-UniPathway"/>
</dbReference>
<dbReference type="RefSeq" id="WP_039647146.1">
    <property type="nucleotide sequence ID" value="NZ_JXBL01000001.1"/>
</dbReference>
<dbReference type="SUPFAM" id="SSF69618">
    <property type="entry name" value="HemD-like"/>
    <property type="match status" value="1"/>
</dbReference>
<dbReference type="FunFam" id="3.40.1010.10:FF:000001">
    <property type="entry name" value="Siroheme synthase"/>
    <property type="match status" value="1"/>
</dbReference>
<comment type="similarity">
    <text evidence="1 10">Belongs to the precorrin methyltransferase family.</text>
</comment>
<keyword evidence="7" id="KW-0627">Porphyrin biosynthesis</keyword>
<comment type="caution">
    <text evidence="13">The sequence shown here is derived from an EMBL/GenBank/DDBJ whole genome shotgun (WGS) entry which is preliminary data.</text>
</comment>
<evidence type="ECO:0000256" key="8">
    <source>
        <dbReference type="ARBA" id="ARBA00025705"/>
    </source>
</evidence>
<dbReference type="GO" id="GO:0004851">
    <property type="term" value="F:uroporphyrin-III C-methyltransferase activity"/>
    <property type="evidence" value="ECO:0007669"/>
    <property type="project" value="UniProtKB-EC"/>
</dbReference>
<evidence type="ECO:0000256" key="5">
    <source>
        <dbReference type="ARBA" id="ARBA00022679"/>
    </source>
</evidence>
<evidence type="ECO:0000256" key="9">
    <source>
        <dbReference type="ARBA" id="ARBA00060548"/>
    </source>
</evidence>
<dbReference type="PANTHER" id="PTHR45790:SF3">
    <property type="entry name" value="S-ADENOSYL-L-METHIONINE-DEPENDENT UROPORPHYRINOGEN III METHYLTRANSFERASE, CHLOROPLASTIC"/>
    <property type="match status" value="1"/>
</dbReference>
<proteinExistence type="inferred from homology"/>
<dbReference type="InterPro" id="IPR000878">
    <property type="entry name" value="4pyrrol_Mease"/>
</dbReference>
<feature type="domain" description="Tetrapyrrole biosynthesis uroporphyrinogen III synthase" evidence="12">
    <location>
        <begin position="275"/>
        <end position="504"/>
    </location>
</feature>
<dbReference type="NCBIfam" id="NF004790">
    <property type="entry name" value="PRK06136.1"/>
    <property type="match status" value="1"/>
</dbReference>
<dbReference type="PANTHER" id="PTHR45790">
    <property type="entry name" value="SIROHEME SYNTHASE-RELATED"/>
    <property type="match status" value="1"/>
</dbReference>
<evidence type="ECO:0000313" key="13">
    <source>
        <dbReference type="EMBL" id="KIE43564.1"/>
    </source>
</evidence>
<dbReference type="Gene3D" id="3.40.1010.10">
    <property type="entry name" value="Cobalt-precorrin-4 Transmethylase, Domain 1"/>
    <property type="match status" value="1"/>
</dbReference>
<dbReference type="InterPro" id="IPR014776">
    <property type="entry name" value="4pyrrole_Mease_sub2"/>
</dbReference>
<gene>
    <name evidence="13" type="ORF">SE37_13455</name>
</gene>
<dbReference type="InterPro" id="IPR003754">
    <property type="entry name" value="4pyrrol_synth_uPrphyn_synth"/>
</dbReference>
<dbReference type="PROSITE" id="PS00840">
    <property type="entry name" value="SUMT_2"/>
    <property type="match status" value="1"/>
</dbReference>
<dbReference type="GO" id="GO:0009236">
    <property type="term" value="P:cobalamin biosynthetic process"/>
    <property type="evidence" value="ECO:0007669"/>
    <property type="project" value="UniProtKB-KW"/>
</dbReference>
<dbReference type="UniPathway" id="UPA00262">
    <property type="reaction ID" value="UER00211"/>
</dbReference>
<dbReference type="InterPro" id="IPR035996">
    <property type="entry name" value="4pyrrol_Methylase_sf"/>
</dbReference>
<dbReference type="PROSITE" id="PS00839">
    <property type="entry name" value="SUMT_1"/>
    <property type="match status" value="1"/>
</dbReference>
<dbReference type="NCBIfam" id="TIGR01469">
    <property type="entry name" value="cobA_cysG_Cterm"/>
    <property type="match status" value="1"/>
</dbReference>
<dbReference type="FunFam" id="3.30.950.10:FF:000001">
    <property type="entry name" value="Siroheme synthase"/>
    <property type="match status" value="1"/>
</dbReference>
<dbReference type="CDD" id="cd06578">
    <property type="entry name" value="HemD"/>
    <property type="match status" value="1"/>
</dbReference>
<dbReference type="CDD" id="cd11642">
    <property type="entry name" value="SUMT"/>
    <property type="match status" value="1"/>
</dbReference>
<dbReference type="InterPro" id="IPR014777">
    <property type="entry name" value="4pyrrole_Mease_sub1"/>
</dbReference>
<evidence type="ECO:0000256" key="6">
    <source>
        <dbReference type="ARBA" id="ARBA00022691"/>
    </source>
</evidence>
<dbReference type="Pfam" id="PF00590">
    <property type="entry name" value="TP_methylase"/>
    <property type="match status" value="1"/>
</dbReference>
<feature type="domain" description="Tetrapyrrole methylase" evidence="11">
    <location>
        <begin position="13"/>
        <end position="224"/>
    </location>
</feature>
<evidence type="ECO:0000256" key="10">
    <source>
        <dbReference type="RuleBase" id="RU003960"/>
    </source>
</evidence>
<accession>A0A0C1TRW9</accession>
<dbReference type="GO" id="GO:0004852">
    <property type="term" value="F:uroporphyrinogen-III synthase activity"/>
    <property type="evidence" value="ECO:0007669"/>
    <property type="project" value="InterPro"/>
</dbReference>
<keyword evidence="4 10" id="KW-0489">Methyltransferase</keyword>
<keyword evidence="14" id="KW-1185">Reference proteome</keyword>
<keyword evidence="3" id="KW-0169">Cobalamin biosynthesis</keyword>
<dbReference type="Pfam" id="PF02602">
    <property type="entry name" value="HEM4"/>
    <property type="match status" value="1"/>
</dbReference>
<evidence type="ECO:0000313" key="14">
    <source>
        <dbReference type="Proteomes" id="UP000031433"/>
    </source>
</evidence>
<dbReference type="Gene3D" id="3.40.50.10090">
    <property type="match status" value="2"/>
</dbReference>
<dbReference type="GO" id="GO:0032259">
    <property type="term" value="P:methylation"/>
    <property type="evidence" value="ECO:0007669"/>
    <property type="project" value="UniProtKB-KW"/>
</dbReference>
<evidence type="ECO:0000259" key="12">
    <source>
        <dbReference type="Pfam" id="PF02602"/>
    </source>
</evidence>
<evidence type="ECO:0000256" key="7">
    <source>
        <dbReference type="ARBA" id="ARBA00023244"/>
    </source>
</evidence>
<evidence type="ECO:0000259" key="11">
    <source>
        <dbReference type="Pfam" id="PF00590"/>
    </source>
</evidence>
<dbReference type="EC" id="2.1.1.107" evidence="2"/>
<evidence type="ECO:0000256" key="3">
    <source>
        <dbReference type="ARBA" id="ARBA00022573"/>
    </source>
</evidence>
<name>A0A0C1TRW9_9BACT</name>
<dbReference type="InterPro" id="IPR036108">
    <property type="entry name" value="4pyrrol_syn_uPrphyn_synt_sf"/>
</dbReference>
<evidence type="ECO:0000256" key="2">
    <source>
        <dbReference type="ARBA" id="ARBA00012162"/>
    </source>
</evidence>
<dbReference type="InterPro" id="IPR050161">
    <property type="entry name" value="Siro_Cobalamin_biosynth"/>
</dbReference>
<organism evidence="13 14">
    <name type="scientific">Geobacter soli</name>
    <dbReference type="NCBI Taxonomy" id="1510391"/>
    <lineage>
        <taxon>Bacteria</taxon>
        <taxon>Pseudomonadati</taxon>
        <taxon>Thermodesulfobacteriota</taxon>
        <taxon>Desulfuromonadia</taxon>
        <taxon>Geobacterales</taxon>
        <taxon>Geobacteraceae</taxon>
        <taxon>Geobacter</taxon>
    </lineage>
</organism>